<organism evidence="2 3">
    <name type="scientific">Brevibacterium aurantiacum</name>
    <dbReference type="NCBI Taxonomy" id="273384"/>
    <lineage>
        <taxon>Bacteria</taxon>
        <taxon>Bacillati</taxon>
        <taxon>Actinomycetota</taxon>
        <taxon>Actinomycetes</taxon>
        <taxon>Micrococcales</taxon>
        <taxon>Brevibacteriaceae</taxon>
        <taxon>Brevibacterium</taxon>
    </lineage>
</organism>
<dbReference type="InterPro" id="IPR014976">
    <property type="entry name" value="AbpA_HamA_C"/>
</dbReference>
<protein>
    <submittedName>
        <fullName evidence="2">DUF1837 domain-containing protein</fullName>
    </submittedName>
</protein>
<accession>A0A3T0DSN7</accession>
<proteinExistence type="predicted"/>
<reference evidence="2 3" key="2">
    <citation type="submission" date="2019-01" db="EMBL/GenBank/DDBJ databases">
        <title>Comparative genomic analysis of Brevibacterium aurantiacum sheds light on its evolution and its adaptation to smear-ripened cheeses.</title>
        <authorList>
            <person name="Moineau S."/>
        </authorList>
    </citation>
    <scope>NUCLEOTIDE SEQUENCE [LARGE SCALE GENOMIC DNA]</scope>
    <source>
        <strain evidence="2 3">SMQ-1420</strain>
    </source>
</reference>
<reference evidence="2 3" key="1">
    <citation type="submission" date="2017-12" db="EMBL/GenBank/DDBJ databases">
        <authorList>
            <person name="Levesque S."/>
        </authorList>
    </citation>
    <scope>NUCLEOTIDE SEQUENCE [LARGE SCALE GENOMIC DNA]</scope>
    <source>
        <strain evidence="2 3">SMQ-1420</strain>
    </source>
</reference>
<feature type="domain" description="Anti-bacteriophage protein A/HamA C-terminal" evidence="1">
    <location>
        <begin position="30"/>
        <end position="259"/>
    </location>
</feature>
<evidence type="ECO:0000313" key="3">
    <source>
        <dbReference type="Proteomes" id="UP000282731"/>
    </source>
</evidence>
<evidence type="ECO:0000259" key="1">
    <source>
        <dbReference type="Pfam" id="PF08878"/>
    </source>
</evidence>
<dbReference type="Proteomes" id="UP000282731">
    <property type="component" value="Chromosome"/>
</dbReference>
<dbReference type="Pfam" id="PF08878">
    <property type="entry name" value="HamA"/>
    <property type="match status" value="1"/>
</dbReference>
<gene>
    <name evidence="2" type="ORF">CXR27_14545</name>
</gene>
<dbReference type="EMBL" id="CP025334">
    <property type="protein sequence ID" value="AZT98078.1"/>
    <property type="molecule type" value="Genomic_DNA"/>
</dbReference>
<dbReference type="AlphaFoldDB" id="A0A3T0DSN7"/>
<evidence type="ECO:0000313" key="2">
    <source>
        <dbReference type="EMBL" id="AZT98078.1"/>
    </source>
</evidence>
<dbReference type="RefSeq" id="WP_127362248.1">
    <property type="nucleotide sequence ID" value="NZ_CP025334.1"/>
</dbReference>
<name>A0A3T0DSN7_BREAU</name>
<sequence length="271" mass="29322">MVQELGVDLEALGGIFSTIQSSPFAVVEIDVASASALAEQLGVPVRRCYISDETLQDRMARTSASAQEIIAAKLPDRGSTMAGDFGEILTALFQAASERPGEVLDPKKLRLKHDRTKPASGSDVVQMLLPHWPVTTDEDRIICAEVKTKSTRSNSKPIESAIADSKKDSSRRFVKTLNWLKERALDTGLSTVTVEQLDRFIHPVDHPTARREFRAVAVISSTLVAAELVDAVAPPASERALIVISVPDLKANYELVYDAALVSADESEAVA</sequence>